<dbReference type="PROSITE" id="PS50110">
    <property type="entry name" value="RESPONSE_REGULATORY"/>
    <property type="match status" value="1"/>
</dbReference>
<dbReference type="CDD" id="cd00156">
    <property type="entry name" value="REC"/>
    <property type="match status" value="1"/>
</dbReference>
<dbReference type="PANTHER" id="PTHR44757:SF2">
    <property type="entry name" value="BIOFILM ARCHITECTURE MAINTENANCE PROTEIN MBAA"/>
    <property type="match status" value="1"/>
</dbReference>
<protein>
    <submittedName>
        <fullName evidence="7">PAS domain S-box protein</fullName>
    </submittedName>
</protein>
<dbReference type="CDD" id="cd00130">
    <property type="entry name" value="PAS"/>
    <property type="match status" value="3"/>
</dbReference>
<feature type="domain" description="PAS" evidence="5">
    <location>
        <begin position="564"/>
        <end position="624"/>
    </location>
</feature>
<sequence>MRTSIGGRIRVLYVDDEKTLHEPVKMLLESDNSIEVDTASSPLAVIDRIGSDDYDAIISDYQMPDVDGIEFLDMLRKKAIDIPFILFTGRSREEVAIEALNKGANYYFQKGEDISTQLAEIRSIIRMTVERRRSLEEVRATKELLESFVNNSQDAIILFDTEGRILRVNPSFEKIYRWSETEAVGRTLPMVPAEDMPRVREYFRQVAEKGVPINYRGRRLKKDGTYFHGSMTISPVRDSSGRVVAISGIGRDITDIVEMTDELQKKSEWLEVTISSIGDGLIATDIEGRVLFMNRVAEALTGYGGKEASGRHISEIFSIINELTGLKGSIPVERVISEGTVVGMANHTALISRDGRIRSISDSAAPIRDRNGHLAGIVMVFRDVTESRMREKITLTRFSVTSLLSAESSMDSAGGKLLRIACDGLGFQAGEVWLPGPDGRSMRLHSRYAMETLPGEFLKDTSFPMFARGEGLVGGIWETGKPDWIEEIAESKTFARKRMAERSGLRAVFGVPILDGTRCLGVMLFFSTLRQELDRELLDAMADVGKQTGQFMARRESEGSLRTLTETLSSLVENAADAIVVTETGGNVVNVNPAFEKMFGWKKDEIVGGPLPTVPPGLKDVFES</sequence>
<dbReference type="Proteomes" id="UP000750197">
    <property type="component" value="Unassembled WGS sequence"/>
</dbReference>
<dbReference type="GO" id="GO:0016301">
    <property type="term" value="F:kinase activity"/>
    <property type="evidence" value="ECO:0007669"/>
    <property type="project" value="UniProtKB-KW"/>
</dbReference>
<feature type="domain" description="PAS" evidence="5">
    <location>
        <begin position="141"/>
        <end position="210"/>
    </location>
</feature>
<feature type="domain" description="PAC" evidence="6">
    <location>
        <begin position="344"/>
        <end position="396"/>
    </location>
</feature>
<dbReference type="InterPro" id="IPR001789">
    <property type="entry name" value="Sig_transdc_resp-reg_receiver"/>
</dbReference>
<evidence type="ECO:0000313" key="8">
    <source>
        <dbReference type="Proteomes" id="UP000750197"/>
    </source>
</evidence>
<gene>
    <name evidence="7" type="ORF">KIY12_09185</name>
</gene>
<dbReference type="NCBIfam" id="TIGR00229">
    <property type="entry name" value="sensory_box"/>
    <property type="match status" value="3"/>
</dbReference>
<feature type="domain" description="PAS" evidence="5">
    <location>
        <begin position="266"/>
        <end position="322"/>
    </location>
</feature>
<dbReference type="Gene3D" id="3.30.450.20">
    <property type="entry name" value="PAS domain"/>
    <property type="match status" value="3"/>
</dbReference>
<evidence type="ECO:0000259" key="6">
    <source>
        <dbReference type="PROSITE" id="PS50113"/>
    </source>
</evidence>
<dbReference type="InterPro" id="IPR000014">
    <property type="entry name" value="PAS"/>
</dbReference>
<evidence type="ECO:0000256" key="1">
    <source>
        <dbReference type="ARBA" id="ARBA00022679"/>
    </source>
</evidence>
<feature type="modified residue" description="4-aspartylphosphate" evidence="3">
    <location>
        <position position="60"/>
    </location>
</feature>
<dbReference type="EMBL" id="JAHEAC010000115">
    <property type="protein sequence ID" value="MBX8644873.1"/>
    <property type="molecule type" value="Genomic_DNA"/>
</dbReference>
<evidence type="ECO:0000259" key="5">
    <source>
        <dbReference type="PROSITE" id="PS50112"/>
    </source>
</evidence>
<keyword evidence="3" id="KW-0597">Phosphoprotein</keyword>
<dbReference type="SUPFAM" id="SSF55785">
    <property type="entry name" value="PYP-like sensor domain (PAS domain)"/>
    <property type="match status" value="3"/>
</dbReference>
<dbReference type="InterPro" id="IPR000700">
    <property type="entry name" value="PAS-assoc_C"/>
</dbReference>
<accession>A0A8J8CIF6</accession>
<dbReference type="InterPro" id="IPR003018">
    <property type="entry name" value="GAF"/>
</dbReference>
<dbReference type="InterPro" id="IPR035965">
    <property type="entry name" value="PAS-like_dom_sf"/>
</dbReference>
<dbReference type="SMART" id="SM00065">
    <property type="entry name" value="GAF"/>
    <property type="match status" value="1"/>
</dbReference>
<dbReference type="InterPro" id="IPR013656">
    <property type="entry name" value="PAS_4"/>
</dbReference>
<dbReference type="InterPro" id="IPR001610">
    <property type="entry name" value="PAC"/>
</dbReference>
<evidence type="ECO:0000256" key="2">
    <source>
        <dbReference type="ARBA" id="ARBA00022777"/>
    </source>
</evidence>
<dbReference type="SUPFAM" id="SSF52172">
    <property type="entry name" value="CheY-like"/>
    <property type="match status" value="1"/>
</dbReference>
<dbReference type="SMART" id="SM00091">
    <property type="entry name" value="PAS"/>
    <property type="match status" value="3"/>
</dbReference>
<dbReference type="SMART" id="SM00086">
    <property type="entry name" value="PAC"/>
    <property type="match status" value="2"/>
</dbReference>
<dbReference type="PROSITE" id="PS50112">
    <property type="entry name" value="PAS"/>
    <property type="match status" value="3"/>
</dbReference>
<feature type="non-terminal residue" evidence="7">
    <location>
        <position position="624"/>
    </location>
</feature>
<dbReference type="Pfam" id="PF08448">
    <property type="entry name" value="PAS_4"/>
    <property type="match status" value="2"/>
</dbReference>
<keyword evidence="2" id="KW-0418">Kinase</keyword>
<dbReference type="InterPro" id="IPR052155">
    <property type="entry name" value="Biofilm_reg_signaling"/>
</dbReference>
<dbReference type="GO" id="GO:0000160">
    <property type="term" value="P:phosphorelay signal transduction system"/>
    <property type="evidence" value="ECO:0007669"/>
    <property type="project" value="InterPro"/>
</dbReference>
<dbReference type="SUPFAM" id="SSF55781">
    <property type="entry name" value="GAF domain-like"/>
    <property type="match status" value="1"/>
</dbReference>
<evidence type="ECO:0000256" key="3">
    <source>
        <dbReference type="PROSITE-ProRule" id="PRU00169"/>
    </source>
</evidence>
<dbReference type="AlphaFoldDB" id="A0A8J8CIF6"/>
<dbReference type="SMART" id="SM00448">
    <property type="entry name" value="REC"/>
    <property type="match status" value="1"/>
</dbReference>
<dbReference type="PROSITE" id="PS50113">
    <property type="entry name" value="PAC"/>
    <property type="match status" value="2"/>
</dbReference>
<evidence type="ECO:0000259" key="4">
    <source>
        <dbReference type="PROSITE" id="PS50110"/>
    </source>
</evidence>
<comment type="caution">
    <text evidence="7">The sequence shown here is derived from an EMBL/GenBank/DDBJ whole genome shotgun (WGS) entry which is preliminary data.</text>
</comment>
<proteinExistence type="predicted"/>
<dbReference type="InterPro" id="IPR029016">
    <property type="entry name" value="GAF-like_dom_sf"/>
</dbReference>
<keyword evidence="1" id="KW-0808">Transferase</keyword>
<dbReference type="Gene3D" id="3.40.50.2300">
    <property type="match status" value="1"/>
</dbReference>
<dbReference type="Pfam" id="PF00072">
    <property type="entry name" value="Response_reg"/>
    <property type="match status" value="1"/>
</dbReference>
<dbReference type="PANTHER" id="PTHR44757">
    <property type="entry name" value="DIGUANYLATE CYCLASE DGCP"/>
    <property type="match status" value="1"/>
</dbReference>
<name>A0A8J8CIF6_9ARCH</name>
<feature type="domain" description="PAC" evidence="6">
    <location>
        <begin position="213"/>
        <end position="265"/>
    </location>
</feature>
<dbReference type="Gene3D" id="3.30.450.40">
    <property type="match status" value="1"/>
</dbReference>
<dbReference type="InterPro" id="IPR013767">
    <property type="entry name" value="PAS_fold"/>
</dbReference>
<feature type="domain" description="Response regulatory" evidence="4">
    <location>
        <begin position="10"/>
        <end position="125"/>
    </location>
</feature>
<dbReference type="Pfam" id="PF00989">
    <property type="entry name" value="PAS"/>
    <property type="match status" value="1"/>
</dbReference>
<reference evidence="7" key="1">
    <citation type="submission" date="2021-05" db="EMBL/GenBank/DDBJ databases">
        <title>Genomic insights into ecological role and evolution of a novel Thermoplasmata order Candidatus Sysuiplasmatales.</title>
        <authorList>
            <person name="Yuan Y."/>
        </authorList>
    </citation>
    <scope>NUCLEOTIDE SEQUENCE</scope>
    <source>
        <strain evidence="7">TUT19-bin139</strain>
    </source>
</reference>
<dbReference type="InterPro" id="IPR011006">
    <property type="entry name" value="CheY-like_superfamily"/>
</dbReference>
<evidence type="ECO:0000313" key="7">
    <source>
        <dbReference type="EMBL" id="MBX8644873.1"/>
    </source>
</evidence>
<dbReference type="Pfam" id="PF13185">
    <property type="entry name" value="GAF_2"/>
    <property type="match status" value="1"/>
</dbReference>
<dbReference type="GO" id="GO:0006355">
    <property type="term" value="P:regulation of DNA-templated transcription"/>
    <property type="evidence" value="ECO:0007669"/>
    <property type="project" value="InterPro"/>
</dbReference>
<organism evidence="7 8">
    <name type="scientific">Candidatus Sysuiplasma superficiale</name>
    <dbReference type="NCBI Taxonomy" id="2823368"/>
    <lineage>
        <taxon>Archaea</taxon>
        <taxon>Methanobacteriati</taxon>
        <taxon>Thermoplasmatota</taxon>
        <taxon>Thermoplasmata</taxon>
        <taxon>Candidatus Sysuiplasmatales</taxon>
        <taxon>Candidatus Sysuiplasmataceae</taxon>
        <taxon>Candidatus Sysuiplasma</taxon>
    </lineage>
</organism>